<dbReference type="EMBL" id="CAJZAF010000003">
    <property type="protein sequence ID" value="CAG9165601.1"/>
    <property type="molecule type" value="Genomic_DNA"/>
</dbReference>
<evidence type="ECO:0000256" key="1">
    <source>
        <dbReference type="ARBA" id="ARBA00022670"/>
    </source>
</evidence>
<dbReference type="Pfam" id="PF09436">
    <property type="entry name" value="DUF2016"/>
    <property type="match status" value="1"/>
</dbReference>
<name>A0ABN7XZL3_9BURK</name>
<keyword evidence="9" id="KW-1185">Reference proteome</keyword>
<dbReference type="InterPro" id="IPR018560">
    <property type="entry name" value="DUF2016"/>
</dbReference>
<reference evidence="8 9" key="1">
    <citation type="submission" date="2021-08" db="EMBL/GenBank/DDBJ databases">
        <authorList>
            <person name="Peeters C."/>
        </authorList>
    </citation>
    <scope>NUCLEOTIDE SEQUENCE [LARGE SCALE GENOMIC DNA]</scope>
    <source>
        <strain evidence="8 9">LMG 23994</strain>
    </source>
</reference>
<evidence type="ECO:0000256" key="3">
    <source>
        <dbReference type="ARBA" id="ARBA00022801"/>
    </source>
</evidence>
<keyword evidence="2" id="KW-0479">Metal-binding</keyword>
<dbReference type="InterPro" id="IPR022499">
    <property type="entry name" value="PRTRC_protein-A"/>
</dbReference>
<feature type="domain" description="DUF2016" evidence="6">
    <location>
        <begin position="4"/>
        <end position="77"/>
    </location>
</feature>
<evidence type="ECO:0000256" key="5">
    <source>
        <dbReference type="ARBA" id="ARBA00023049"/>
    </source>
</evidence>
<evidence type="ECO:0008006" key="10">
    <source>
        <dbReference type="Google" id="ProtNLM"/>
    </source>
</evidence>
<dbReference type="Pfam" id="PF14464">
    <property type="entry name" value="Prok-JAB"/>
    <property type="match status" value="1"/>
</dbReference>
<evidence type="ECO:0000313" key="9">
    <source>
        <dbReference type="Proteomes" id="UP000701702"/>
    </source>
</evidence>
<dbReference type="SUPFAM" id="SSF102712">
    <property type="entry name" value="JAB1/MPN domain"/>
    <property type="match status" value="1"/>
</dbReference>
<accession>A0ABN7XZL3</accession>
<proteinExistence type="predicted"/>
<keyword evidence="5" id="KW-0482">Metalloprotease</keyword>
<evidence type="ECO:0000259" key="7">
    <source>
        <dbReference type="Pfam" id="PF14464"/>
    </source>
</evidence>
<comment type="caution">
    <text evidence="8">The sequence shown here is derived from an EMBL/GenBank/DDBJ whole genome shotgun (WGS) entry which is preliminary data.</text>
</comment>
<sequence length="216" mass="24466">MNMHPADVALQLSFPTVMVPRFGDLQPMQTFGERLLIGQNGIFLEIARPWIRLVRRLASYVFETPIPYGAVQPATELHCGQVPLELIEQFARMARESHPNETGAWIVWSSQTRVFRLIPVQILEHGPGHLRYDRPRLEEAEVLVMDCHSHGRHRACFSSTDNADDRFDVKFALVVGECDRQYPSLALRLCAKGIMETVKPIPDTWVRATAAHGEVA</sequence>
<evidence type="ECO:0000259" key="6">
    <source>
        <dbReference type="Pfam" id="PF09436"/>
    </source>
</evidence>
<dbReference type="InterPro" id="IPR028090">
    <property type="entry name" value="JAB_dom_prok"/>
</dbReference>
<keyword evidence="4" id="KW-0862">Zinc</keyword>
<keyword evidence="3" id="KW-0378">Hydrolase</keyword>
<organism evidence="8 9">
    <name type="scientific">Cupriavidus pinatubonensis</name>
    <dbReference type="NCBI Taxonomy" id="248026"/>
    <lineage>
        <taxon>Bacteria</taxon>
        <taxon>Pseudomonadati</taxon>
        <taxon>Pseudomonadota</taxon>
        <taxon>Betaproteobacteria</taxon>
        <taxon>Burkholderiales</taxon>
        <taxon>Burkholderiaceae</taxon>
        <taxon>Cupriavidus</taxon>
    </lineage>
</organism>
<gene>
    <name evidence="8" type="ORF">LMG23994_00753</name>
</gene>
<keyword evidence="1" id="KW-0645">Protease</keyword>
<evidence type="ECO:0000313" key="8">
    <source>
        <dbReference type="EMBL" id="CAG9165601.1"/>
    </source>
</evidence>
<evidence type="ECO:0000256" key="4">
    <source>
        <dbReference type="ARBA" id="ARBA00022833"/>
    </source>
</evidence>
<protein>
    <recommendedName>
        <fullName evidence="10">PRTRC system protein A</fullName>
    </recommendedName>
</protein>
<feature type="domain" description="JAB" evidence="7">
    <location>
        <begin position="85"/>
        <end position="180"/>
    </location>
</feature>
<evidence type="ECO:0000256" key="2">
    <source>
        <dbReference type="ARBA" id="ARBA00022723"/>
    </source>
</evidence>
<dbReference type="Proteomes" id="UP000701702">
    <property type="component" value="Unassembled WGS sequence"/>
</dbReference>
<dbReference type="NCBIfam" id="TIGR03735">
    <property type="entry name" value="PRTRC_A"/>
    <property type="match status" value="1"/>
</dbReference>